<keyword evidence="2" id="KW-1185">Reference proteome</keyword>
<dbReference type="EMBL" id="JARBDR010000337">
    <property type="protein sequence ID" value="KAJ8315139.1"/>
    <property type="molecule type" value="Genomic_DNA"/>
</dbReference>
<protein>
    <submittedName>
        <fullName evidence="1">Uncharacterized protein</fullName>
    </submittedName>
</protein>
<proteinExistence type="predicted"/>
<comment type="caution">
    <text evidence="1">The sequence shown here is derived from an EMBL/GenBank/DDBJ whole genome shotgun (WGS) entry which is preliminary data.</text>
</comment>
<dbReference type="Proteomes" id="UP001217089">
    <property type="component" value="Unassembled WGS sequence"/>
</dbReference>
<organism evidence="1 2">
    <name type="scientific">Tegillarca granosa</name>
    <name type="common">Malaysian cockle</name>
    <name type="synonym">Anadara granosa</name>
    <dbReference type="NCBI Taxonomy" id="220873"/>
    <lineage>
        <taxon>Eukaryota</taxon>
        <taxon>Metazoa</taxon>
        <taxon>Spiralia</taxon>
        <taxon>Lophotrochozoa</taxon>
        <taxon>Mollusca</taxon>
        <taxon>Bivalvia</taxon>
        <taxon>Autobranchia</taxon>
        <taxon>Pteriomorphia</taxon>
        <taxon>Arcoida</taxon>
        <taxon>Arcoidea</taxon>
        <taxon>Arcidae</taxon>
        <taxon>Tegillarca</taxon>
    </lineage>
</organism>
<sequence>MKSETPDSLKKVEHIQIILHLIEQTAADGLDRSKSVEGQIKRQISNLGACQICKQMDKGIKGQIFSFKPMQFGQIWKIN</sequence>
<accession>A0ABQ9FCU3</accession>
<name>A0ABQ9FCU3_TEGGR</name>
<gene>
    <name evidence="1" type="ORF">KUTeg_007289</name>
</gene>
<evidence type="ECO:0000313" key="2">
    <source>
        <dbReference type="Proteomes" id="UP001217089"/>
    </source>
</evidence>
<reference evidence="1 2" key="1">
    <citation type="submission" date="2022-12" db="EMBL/GenBank/DDBJ databases">
        <title>Chromosome-level genome of Tegillarca granosa.</title>
        <authorList>
            <person name="Kim J."/>
        </authorList>
    </citation>
    <scope>NUCLEOTIDE SEQUENCE [LARGE SCALE GENOMIC DNA]</scope>
    <source>
        <strain evidence="1">Teg-2019</strain>
        <tissue evidence="1">Adductor muscle</tissue>
    </source>
</reference>
<evidence type="ECO:0000313" key="1">
    <source>
        <dbReference type="EMBL" id="KAJ8315139.1"/>
    </source>
</evidence>